<keyword evidence="8" id="KW-1133">Transmembrane helix</keyword>
<dbReference type="PANTHER" id="PTHR21573:SF0">
    <property type="entry name" value="ER MEMBRANE PROTEIN COMPLEX SUBUNIT 1"/>
    <property type="match status" value="1"/>
</dbReference>
<evidence type="ECO:0000256" key="8">
    <source>
        <dbReference type="ARBA" id="ARBA00022989"/>
    </source>
</evidence>
<evidence type="ECO:0000256" key="4">
    <source>
        <dbReference type="ARBA" id="ARBA00020824"/>
    </source>
</evidence>
<evidence type="ECO:0000256" key="2">
    <source>
        <dbReference type="ARBA" id="ARBA00007904"/>
    </source>
</evidence>
<reference evidence="14 15" key="1">
    <citation type="journal article" date="2015" name="Genome Biol. Evol.">
        <title>Comparative Genomics of a Bacterivorous Green Alga Reveals Evolutionary Causalities and Consequences of Phago-Mixotrophic Mode of Nutrition.</title>
        <authorList>
            <person name="Burns J.A."/>
            <person name="Paasch A."/>
            <person name="Narechania A."/>
            <person name="Kim E."/>
        </authorList>
    </citation>
    <scope>NUCLEOTIDE SEQUENCE [LARGE SCALE GENOMIC DNA]</scope>
    <source>
        <strain evidence="14 15">PLY_AMNH</strain>
    </source>
</reference>
<comment type="subcellular location">
    <subcellularLocation>
        <location evidence="1">Endoplasmic reticulum membrane</location>
        <topology evidence="1">Single-pass type I membrane protein</topology>
    </subcellularLocation>
</comment>
<evidence type="ECO:0000259" key="12">
    <source>
        <dbReference type="Pfam" id="PF07774"/>
    </source>
</evidence>
<comment type="similarity">
    <text evidence="2">Belongs to the EMC1 family.</text>
</comment>
<comment type="caution">
    <text evidence="14">The sequence shown here is derived from an EMBL/GenBank/DDBJ whole genome shotgun (WGS) entry which is preliminary data.</text>
</comment>
<evidence type="ECO:0000313" key="15">
    <source>
        <dbReference type="Proteomes" id="UP001190700"/>
    </source>
</evidence>
<dbReference type="Proteomes" id="UP001190700">
    <property type="component" value="Unassembled WGS sequence"/>
</dbReference>
<gene>
    <name evidence="14" type="ORF">CYMTET_25878</name>
</gene>
<dbReference type="InterPro" id="IPR011678">
    <property type="entry name" value="EMC1_C"/>
</dbReference>
<keyword evidence="10" id="KW-0325">Glycoprotein</keyword>
<dbReference type="Pfam" id="PF25293">
    <property type="entry name" value="Beta-prop_EMC1_N"/>
    <property type="match status" value="1"/>
</dbReference>
<dbReference type="InterPro" id="IPR058545">
    <property type="entry name" value="Beta-prop_EMC1_1st"/>
</dbReference>
<dbReference type="GO" id="GO:0034975">
    <property type="term" value="P:protein folding in endoplasmic reticulum"/>
    <property type="evidence" value="ECO:0007669"/>
    <property type="project" value="TreeGrafter"/>
</dbReference>
<evidence type="ECO:0000256" key="7">
    <source>
        <dbReference type="ARBA" id="ARBA00022824"/>
    </source>
</evidence>
<dbReference type="Pfam" id="PF07774">
    <property type="entry name" value="EMC1_C"/>
    <property type="match status" value="1"/>
</dbReference>
<dbReference type="AlphaFoldDB" id="A0AAE0KYL3"/>
<dbReference type="GO" id="GO:0072546">
    <property type="term" value="C:EMC complex"/>
    <property type="evidence" value="ECO:0007669"/>
    <property type="project" value="InterPro"/>
</dbReference>
<dbReference type="InterPro" id="IPR026895">
    <property type="entry name" value="EMC1"/>
</dbReference>
<feature type="signal peptide" evidence="11">
    <location>
        <begin position="1"/>
        <end position="23"/>
    </location>
</feature>
<evidence type="ECO:0000256" key="11">
    <source>
        <dbReference type="SAM" id="SignalP"/>
    </source>
</evidence>
<evidence type="ECO:0000313" key="14">
    <source>
        <dbReference type="EMBL" id="KAK3265442.1"/>
    </source>
</evidence>
<evidence type="ECO:0000256" key="9">
    <source>
        <dbReference type="ARBA" id="ARBA00023136"/>
    </source>
</evidence>
<dbReference type="EMBL" id="LGRX02013917">
    <property type="protein sequence ID" value="KAK3265442.1"/>
    <property type="molecule type" value="Genomic_DNA"/>
</dbReference>
<dbReference type="SUPFAM" id="SSF50998">
    <property type="entry name" value="Quinoprotein alcohol dehydrogenase-like"/>
    <property type="match status" value="1"/>
</dbReference>
<evidence type="ECO:0000256" key="5">
    <source>
        <dbReference type="ARBA" id="ARBA00022692"/>
    </source>
</evidence>
<evidence type="ECO:0000259" key="13">
    <source>
        <dbReference type="Pfam" id="PF25293"/>
    </source>
</evidence>
<name>A0AAE0KYL3_9CHLO</name>
<dbReference type="InterPro" id="IPR011047">
    <property type="entry name" value="Quinoprotein_ADH-like_sf"/>
</dbReference>
<dbReference type="InterPro" id="IPR015943">
    <property type="entry name" value="WD40/YVTN_repeat-like_dom_sf"/>
</dbReference>
<feature type="domain" description="ER membrane protein complex subunit 1 C-terminal" evidence="12">
    <location>
        <begin position="762"/>
        <end position="945"/>
    </location>
</feature>
<comment type="subunit">
    <text evidence="3">Component of the ER membrane protein complex (EMC).</text>
</comment>
<proteinExistence type="inferred from homology"/>
<feature type="domain" description="EMC1 first beta-propeller" evidence="13">
    <location>
        <begin position="23"/>
        <end position="421"/>
    </location>
</feature>
<keyword evidence="9" id="KW-0472">Membrane</keyword>
<dbReference type="PANTHER" id="PTHR21573">
    <property type="entry name" value="ER MEMBRANE PROTEIN COMPLEX SUBUNIT 1"/>
    <property type="match status" value="1"/>
</dbReference>
<evidence type="ECO:0000256" key="1">
    <source>
        <dbReference type="ARBA" id="ARBA00004115"/>
    </source>
</evidence>
<evidence type="ECO:0000256" key="10">
    <source>
        <dbReference type="ARBA" id="ARBA00023180"/>
    </source>
</evidence>
<evidence type="ECO:0000256" key="3">
    <source>
        <dbReference type="ARBA" id="ARBA00011276"/>
    </source>
</evidence>
<feature type="chain" id="PRO_5042178915" description="ER membrane protein complex subunit 1" evidence="11">
    <location>
        <begin position="24"/>
        <end position="946"/>
    </location>
</feature>
<keyword evidence="6 11" id="KW-0732">Signal</keyword>
<sequence>MPRLFSTLFTICVYSSNFFSAVAIYEDQVGTWDWSRSFVGTVTRAVFSPSDLKRKRAFVSTESNVLASLNLRTGDISWKHKFAANDEIEQILLLGKQHLITISNNGRHVRAWGTVDGMLLWEQNTYVPSAAEVEGGVSVLPLSGDYDGDDFDDICVLARGILQLRSGADGLLLWTNNITAMLEDGVLEGGELYALQLSSTKGRIDAVGLTAEHDATLILNVDLESGQVKDTASVASKVPLAASMLAVATKEKGRAWVGLSADGRSLLHLPLGPLPLTGELTATKLSQPSTELRALGGDLFATDGANVFEVNAGGVSPGTADLAHNAVLTSALTLADSKGMVFASVEASSSSTVIKVVDDEGQALVTEEVKLDLLSHGGIKRAFLNSYTKKDTTPGFRVLIVARDASLFLLQQGEVVWQREEALASIKAVQYVDLPPAGDVELEKTDPVDMIQQFKHGLEMQMMQFKVRMKFATPEESAKLVEHRRSYAEKLQMVWDPNGFRKLIVALTEPGRLVALHNGDGRSVWSTYVGAGAGEPEGSPYTMLPLTMVTAEHTAPEVLLLGPGSAPGSTKATRVECWHGAVTSSEQLPYTVAHVLRLPVSDNQGRQIFLLVDEAKKVHLYPGTEENSDLVYDVLPSVYFYETDYANSTIRGYALPTEEVGKTSWDAVQTWELPFSEELVATVTRRPDEKVHSHTRVLGDRSTLFKYLNMNTLFAATATPAHLVAEGMEPTLTAYIIDAVTGKVLYRVRHLGAQGPVQAVFSENWVVYHYWSVHAHRHEMSVLEVFDEDASRRAPGFFEAALMGAMGRSSELGVKEISSHALPAVRVLGQSYFFSMGVKTMSVSATSSGVTSKNILLGTHTDQVLALEKRLLDPRRPTRPTSMDKEEGLIPYNPNLPIIPQHFLTANQQVSGLRGIASAPARLESTSLVFAYGVDIFYTRIMPSKM</sequence>
<keyword evidence="7" id="KW-0256">Endoplasmic reticulum</keyword>
<accession>A0AAE0KYL3</accession>
<dbReference type="Gene3D" id="2.130.10.10">
    <property type="entry name" value="YVTN repeat-like/Quinoprotein amine dehydrogenase"/>
    <property type="match status" value="1"/>
</dbReference>
<keyword evidence="15" id="KW-1185">Reference proteome</keyword>
<organism evidence="14 15">
    <name type="scientific">Cymbomonas tetramitiformis</name>
    <dbReference type="NCBI Taxonomy" id="36881"/>
    <lineage>
        <taxon>Eukaryota</taxon>
        <taxon>Viridiplantae</taxon>
        <taxon>Chlorophyta</taxon>
        <taxon>Pyramimonadophyceae</taxon>
        <taxon>Pyramimonadales</taxon>
        <taxon>Pyramimonadaceae</taxon>
        <taxon>Cymbomonas</taxon>
    </lineage>
</organism>
<protein>
    <recommendedName>
        <fullName evidence="4">ER membrane protein complex subunit 1</fullName>
    </recommendedName>
</protein>
<evidence type="ECO:0000256" key="6">
    <source>
        <dbReference type="ARBA" id="ARBA00022729"/>
    </source>
</evidence>
<keyword evidence="5" id="KW-0812">Transmembrane</keyword>